<gene>
    <name evidence="1" type="ORF">NE632_07730</name>
</gene>
<organism evidence="1 2">
    <name type="scientific">Ruminococcus bicirculans</name>
    <name type="common">ex Wegman et al. 2014</name>
    <dbReference type="NCBI Taxonomy" id="1160721"/>
    <lineage>
        <taxon>Bacteria</taxon>
        <taxon>Bacillati</taxon>
        <taxon>Bacillota</taxon>
        <taxon>Clostridia</taxon>
        <taxon>Eubacteriales</taxon>
        <taxon>Oscillospiraceae</taxon>
        <taxon>Ruminococcus</taxon>
    </lineage>
</organism>
<dbReference type="RefSeq" id="WP_256322060.1">
    <property type="nucleotide sequence ID" value="NZ_JANGCN010000014.1"/>
</dbReference>
<protein>
    <submittedName>
        <fullName evidence="1">Helix-turn-helix domain-containing protein</fullName>
    </submittedName>
</protein>
<dbReference type="InterPro" id="IPR010982">
    <property type="entry name" value="Lambda_DNA-bd_dom_sf"/>
</dbReference>
<dbReference type="InterPro" id="IPR001387">
    <property type="entry name" value="Cro/C1-type_HTH"/>
</dbReference>
<dbReference type="SUPFAM" id="SSF47413">
    <property type="entry name" value="lambda repressor-like DNA-binding domains"/>
    <property type="match status" value="1"/>
</dbReference>
<evidence type="ECO:0000313" key="2">
    <source>
        <dbReference type="Proteomes" id="UP001206236"/>
    </source>
</evidence>
<name>A0AAW5KPH7_9FIRM</name>
<dbReference type="EMBL" id="JANGCN010000014">
    <property type="protein sequence ID" value="MCQ5153197.1"/>
    <property type="molecule type" value="Genomic_DNA"/>
</dbReference>
<dbReference type="AlphaFoldDB" id="A0AAW5KPH7"/>
<evidence type="ECO:0000313" key="1">
    <source>
        <dbReference type="EMBL" id="MCQ5153197.1"/>
    </source>
</evidence>
<dbReference type="GO" id="GO:0003677">
    <property type="term" value="F:DNA binding"/>
    <property type="evidence" value="ECO:0007669"/>
    <property type="project" value="InterPro"/>
</dbReference>
<proteinExistence type="predicted"/>
<reference evidence="1" key="1">
    <citation type="submission" date="2022-06" db="EMBL/GenBank/DDBJ databases">
        <title>Isolation of gut microbiota from human fecal samples.</title>
        <authorList>
            <person name="Pamer E.G."/>
            <person name="Barat B."/>
            <person name="Waligurski E."/>
            <person name="Medina S."/>
            <person name="Paddock L."/>
            <person name="Mostad J."/>
        </authorList>
    </citation>
    <scope>NUCLEOTIDE SEQUENCE</scope>
    <source>
        <strain evidence="1">DFI.5.57</strain>
    </source>
</reference>
<dbReference type="Proteomes" id="UP001206236">
    <property type="component" value="Unassembled WGS sequence"/>
</dbReference>
<dbReference type="CDD" id="cd00093">
    <property type="entry name" value="HTH_XRE"/>
    <property type="match status" value="1"/>
</dbReference>
<accession>A0AAW5KPH7</accession>
<sequence length="335" mass="38320">MKFCEQLGKYIEQLSCTAKELCELSGISPSTFSRYRSGERIPEIDTVAFDGLCNALEAVAREKGYGDMTRENIKRAFLGCEDVIPADRESMRQNFNTLISALDINIKRMCKEINYDVSTVFRIRNGTRKPADPERFVAAIAGFTARELRTPTEISAVAQLVGCNESDIEDVSQRYEVICKWLFSDHARQSREIKNGGIEKFLDKLDEFDLNEYIKAIRFDEMKVPALPFQLPVSKSYFGIKEMMESELDFLKATVLSRSNEPVIMYSDMPMKEMADDPEFPKKWMFGMALMLKKGLHLCQIHNLDRSLDDMMLGLESWIPMYMTGQAFTAMADII</sequence>
<dbReference type="Gene3D" id="1.10.260.40">
    <property type="entry name" value="lambda repressor-like DNA-binding domains"/>
    <property type="match status" value="1"/>
</dbReference>
<comment type="caution">
    <text evidence="1">The sequence shown here is derived from an EMBL/GenBank/DDBJ whole genome shotgun (WGS) entry which is preliminary data.</text>
</comment>